<reference evidence="2" key="1">
    <citation type="submission" date="2021-01" db="EMBL/GenBank/DDBJ databases">
        <authorList>
            <person name="Corre E."/>
            <person name="Pelletier E."/>
            <person name="Niang G."/>
            <person name="Scheremetjew M."/>
            <person name="Finn R."/>
            <person name="Kale V."/>
            <person name="Holt S."/>
            <person name="Cochrane G."/>
            <person name="Meng A."/>
            <person name="Brown T."/>
            <person name="Cohen L."/>
        </authorList>
    </citation>
    <scope>NUCLEOTIDE SEQUENCE</scope>
    <source>
        <strain evidence="2">CCMP443</strain>
    </source>
</reference>
<accession>A0A7S0VS68</accession>
<proteinExistence type="predicted"/>
<dbReference type="InterPro" id="IPR039448">
    <property type="entry name" value="Beta_helix"/>
</dbReference>
<dbReference type="Pfam" id="PF13229">
    <property type="entry name" value="Beta_helix"/>
    <property type="match status" value="1"/>
</dbReference>
<dbReference type="SUPFAM" id="SSF51126">
    <property type="entry name" value="Pectin lyase-like"/>
    <property type="match status" value="1"/>
</dbReference>
<gene>
    <name evidence="2" type="ORF">HTEP1355_LOCUS8103</name>
</gene>
<sequence length="340" mass="37171">MSPPNTKLLCEEWCPRGGGGYKPTRNRPWVDPNWEGVPERHPQRERMLAVASGAHPRLGANSLLRSMDENLVFCLCTASLTAPLIVPDDYSTLWEASQAALEGQTIMMRSGMHTLKVGLSNPTLIDKRVRVIGEPGAIFYGGLQLGRKSSGRLEGIEVRGHVWIYGGEWEVVDCKIRNRSDVALVASNRASVLARRCFIGGASKRKASEGVIVHGTARVTLELCDIQRCHHAAISTGGEAGVTLRRCALYDNQSCLCVLSAQEGMRGDFVEVSDSVVRRGGRVWADQNRPERVAGQRNKVHEEEMGETFWEQQTPLGSWRNSEELPGGLSVVTVAGTAAA</sequence>
<dbReference type="InterPro" id="IPR012334">
    <property type="entry name" value="Pectin_lyas_fold"/>
</dbReference>
<dbReference type="InterPro" id="IPR011050">
    <property type="entry name" value="Pectin_lyase_fold/virulence"/>
</dbReference>
<evidence type="ECO:0000259" key="1">
    <source>
        <dbReference type="Pfam" id="PF13229"/>
    </source>
</evidence>
<evidence type="ECO:0000313" key="2">
    <source>
        <dbReference type="EMBL" id="CAD8794470.1"/>
    </source>
</evidence>
<dbReference type="Gene3D" id="2.160.20.10">
    <property type="entry name" value="Single-stranded right-handed beta-helix, Pectin lyase-like"/>
    <property type="match status" value="1"/>
</dbReference>
<dbReference type="AlphaFoldDB" id="A0A7S0VS68"/>
<name>A0A7S0VS68_9CRYP</name>
<feature type="domain" description="Right handed beta helix" evidence="1">
    <location>
        <begin position="162"/>
        <end position="277"/>
    </location>
</feature>
<protein>
    <recommendedName>
        <fullName evidence="1">Right handed beta helix domain-containing protein</fullName>
    </recommendedName>
</protein>
<dbReference type="EMBL" id="HBFN01014058">
    <property type="protein sequence ID" value="CAD8794470.1"/>
    <property type="molecule type" value="Transcribed_RNA"/>
</dbReference>
<organism evidence="2">
    <name type="scientific">Hemiselmis tepida</name>
    <dbReference type="NCBI Taxonomy" id="464990"/>
    <lineage>
        <taxon>Eukaryota</taxon>
        <taxon>Cryptophyceae</taxon>
        <taxon>Cryptomonadales</taxon>
        <taxon>Hemiselmidaceae</taxon>
        <taxon>Hemiselmis</taxon>
    </lineage>
</organism>